<feature type="compositionally biased region" description="Acidic residues" evidence="1">
    <location>
        <begin position="263"/>
        <end position="273"/>
    </location>
</feature>
<keyword evidence="2" id="KW-0472">Membrane</keyword>
<feature type="region of interest" description="Disordered" evidence="1">
    <location>
        <begin position="226"/>
        <end position="285"/>
    </location>
</feature>
<proteinExistence type="predicted"/>
<sequence length="347" mass="38296">MNFSHTQLNLSHTQLNLSLNKDSKNSYFFEGDTGGAPDSLLGSGVSGITGNSIRLNSLTESGVSGLTTSGILKGKDAFGNIHSSLAISEAIGARVRKKMEDIPSEVSSYVSNTLSANRQDSEGDDRSSWHHRSNITTTSTMVSTKKVANKKSKFKPRRSSTSTLPSIGTIIPEESWDYADAQYDIEEEEEEDEEFSIYEIEHPDSDASSGSTSDDDMEEAELERKLYSIHEVASRDRSGTNSRADSREFSVEDSREISIADSSDVESGEDSGDDNTSSSNEGKSNDDRTVWEYCACLDIRCFERREDGRRGKFNPTMGAYVLTFLVLILLAVWAFIGFLLVRFLKSK</sequence>
<feature type="compositionally biased region" description="Basic and acidic residues" evidence="1">
    <location>
        <begin position="226"/>
        <end position="258"/>
    </location>
</feature>
<gene>
    <name evidence="3" type="ORF">PDEL1432_LOCUS2524</name>
</gene>
<keyword evidence="2" id="KW-1133">Transmembrane helix</keyword>
<protein>
    <submittedName>
        <fullName evidence="3">Uncharacterized protein</fullName>
    </submittedName>
</protein>
<dbReference type="EMBL" id="HBFL01003560">
    <property type="protein sequence ID" value="CAD8762484.1"/>
    <property type="molecule type" value="Transcribed_RNA"/>
</dbReference>
<evidence type="ECO:0000256" key="1">
    <source>
        <dbReference type="SAM" id="MobiDB-lite"/>
    </source>
</evidence>
<feature type="region of interest" description="Disordered" evidence="1">
    <location>
        <begin position="201"/>
        <end position="220"/>
    </location>
</feature>
<organism evidence="3">
    <name type="scientific">Pseudo-nitzschia delicatissima</name>
    <dbReference type="NCBI Taxonomy" id="44447"/>
    <lineage>
        <taxon>Eukaryota</taxon>
        <taxon>Sar</taxon>
        <taxon>Stramenopiles</taxon>
        <taxon>Ochrophyta</taxon>
        <taxon>Bacillariophyta</taxon>
        <taxon>Bacillariophyceae</taxon>
        <taxon>Bacillariophycidae</taxon>
        <taxon>Bacillariales</taxon>
        <taxon>Bacillariaceae</taxon>
        <taxon>Pseudo-nitzschia</taxon>
    </lineage>
</organism>
<feature type="transmembrane region" description="Helical" evidence="2">
    <location>
        <begin position="317"/>
        <end position="341"/>
    </location>
</feature>
<reference evidence="3" key="1">
    <citation type="submission" date="2021-01" db="EMBL/GenBank/DDBJ databases">
        <authorList>
            <person name="Corre E."/>
            <person name="Pelletier E."/>
            <person name="Niang G."/>
            <person name="Scheremetjew M."/>
            <person name="Finn R."/>
            <person name="Kale V."/>
            <person name="Holt S."/>
            <person name="Cochrane G."/>
            <person name="Meng A."/>
            <person name="Brown T."/>
            <person name="Cohen L."/>
        </authorList>
    </citation>
    <scope>NUCLEOTIDE SEQUENCE</scope>
    <source>
        <strain evidence="3">UNC1205</strain>
    </source>
</reference>
<evidence type="ECO:0000313" key="3">
    <source>
        <dbReference type="EMBL" id="CAD8762484.1"/>
    </source>
</evidence>
<keyword evidence="2" id="KW-0812">Transmembrane</keyword>
<feature type="compositionally biased region" description="Basic residues" evidence="1">
    <location>
        <begin position="147"/>
        <end position="158"/>
    </location>
</feature>
<feature type="region of interest" description="Disordered" evidence="1">
    <location>
        <begin position="113"/>
        <end position="168"/>
    </location>
</feature>
<feature type="compositionally biased region" description="Low complexity" evidence="1">
    <location>
        <begin position="136"/>
        <end position="146"/>
    </location>
</feature>
<accession>A0A7S0UKE8</accession>
<evidence type="ECO:0000256" key="2">
    <source>
        <dbReference type="SAM" id="Phobius"/>
    </source>
</evidence>
<feature type="compositionally biased region" description="Basic and acidic residues" evidence="1">
    <location>
        <begin position="119"/>
        <end position="128"/>
    </location>
</feature>
<name>A0A7S0UKE8_9STRA</name>
<dbReference type="AlphaFoldDB" id="A0A7S0UKE8"/>